<dbReference type="GO" id="GO:0009102">
    <property type="term" value="P:biotin biosynthetic process"/>
    <property type="evidence" value="ECO:0007669"/>
    <property type="project" value="InterPro"/>
</dbReference>
<dbReference type="Proteomes" id="UP000239711">
    <property type="component" value="Unassembled WGS sequence"/>
</dbReference>
<dbReference type="Pfam" id="PF06968">
    <property type="entry name" value="BATS"/>
    <property type="match status" value="1"/>
</dbReference>
<organism evidence="4 5">
    <name type="scientific">Sphingobacterium haloxyli</name>
    <dbReference type="NCBI Taxonomy" id="2100533"/>
    <lineage>
        <taxon>Bacteria</taxon>
        <taxon>Pseudomonadati</taxon>
        <taxon>Bacteroidota</taxon>
        <taxon>Sphingobacteriia</taxon>
        <taxon>Sphingobacteriales</taxon>
        <taxon>Sphingobacteriaceae</taxon>
        <taxon>Sphingobacterium</taxon>
    </lineage>
</organism>
<dbReference type="GO" id="GO:0051537">
    <property type="term" value="F:2 iron, 2 sulfur cluster binding"/>
    <property type="evidence" value="ECO:0007669"/>
    <property type="project" value="TreeGrafter"/>
</dbReference>
<dbReference type="GO" id="GO:0051539">
    <property type="term" value="F:4 iron, 4 sulfur cluster binding"/>
    <property type="evidence" value="ECO:0007669"/>
    <property type="project" value="UniProtKB-KW"/>
</dbReference>
<protein>
    <recommendedName>
        <fullName evidence="3">Biotin and thiamin synthesis-associated domain-containing protein</fullName>
    </recommendedName>
</protein>
<dbReference type="SMART" id="SM00876">
    <property type="entry name" value="BATS"/>
    <property type="match status" value="1"/>
</dbReference>
<dbReference type="InterPro" id="IPR013785">
    <property type="entry name" value="Aldolase_TIM"/>
</dbReference>
<name>A0A2S9J5D9_9SPHI</name>
<accession>A0A2S9J5D9</accession>
<dbReference type="EMBL" id="PVBQ01000005">
    <property type="protein sequence ID" value="PRD47995.1"/>
    <property type="molecule type" value="Genomic_DNA"/>
</dbReference>
<feature type="domain" description="Biotin and thiamin synthesis-associated" evidence="3">
    <location>
        <begin position="1"/>
        <end position="81"/>
    </location>
</feature>
<proteinExistence type="predicted"/>
<keyword evidence="2" id="KW-0479">Metal-binding</keyword>
<comment type="caution">
    <text evidence="4">The sequence shown here is derived from an EMBL/GenBank/DDBJ whole genome shotgun (WGS) entry which is preliminary data.</text>
</comment>
<reference evidence="4 5" key="1">
    <citation type="submission" date="2018-02" db="EMBL/GenBank/DDBJ databases">
        <title>The draft genome of Sphingobacterium sp. 5JN-11.</title>
        <authorList>
            <person name="Liu L."/>
            <person name="Li L."/>
            <person name="Liang L."/>
            <person name="Zhang X."/>
            <person name="Wang T."/>
        </authorList>
    </citation>
    <scope>NUCLEOTIDE SEQUENCE [LARGE SCALE GENOMIC DNA]</scope>
    <source>
        <strain evidence="4 5">5JN-11</strain>
    </source>
</reference>
<dbReference type="PANTHER" id="PTHR22976">
    <property type="entry name" value="BIOTIN SYNTHASE"/>
    <property type="match status" value="1"/>
</dbReference>
<evidence type="ECO:0000256" key="2">
    <source>
        <dbReference type="ARBA" id="ARBA00022485"/>
    </source>
</evidence>
<sequence>MENSGARKISASERCETVTTMILKYAAECAGRAEMNEEEQAWCFMAGANSIFTSESETLLVTPNPGLKQDKKMFETLGLKAMTRKNQSYWRQRR</sequence>
<dbReference type="GO" id="GO:0004076">
    <property type="term" value="F:biotin synthase activity"/>
    <property type="evidence" value="ECO:0007669"/>
    <property type="project" value="InterPro"/>
</dbReference>
<keyword evidence="2" id="KW-0411">Iron-sulfur</keyword>
<evidence type="ECO:0000256" key="1">
    <source>
        <dbReference type="ARBA" id="ARBA00001966"/>
    </source>
</evidence>
<dbReference type="RefSeq" id="WP_105716622.1">
    <property type="nucleotide sequence ID" value="NZ_PVBQ01000005.1"/>
</dbReference>
<keyword evidence="2" id="KW-0004">4Fe-4S</keyword>
<comment type="cofactor">
    <cofactor evidence="1">
        <name>[4Fe-4S] cluster</name>
        <dbReference type="ChEBI" id="CHEBI:49883"/>
    </cofactor>
</comment>
<dbReference type="Gene3D" id="3.20.20.70">
    <property type="entry name" value="Aldolase class I"/>
    <property type="match status" value="1"/>
</dbReference>
<evidence type="ECO:0000259" key="3">
    <source>
        <dbReference type="SMART" id="SM00876"/>
    </source>
</evidence>
<evidence type="ECO:0000313" key="5">
    <source>
        <dbReference type="Proteomes" id="UP000239711"/>
    </source>
</evidence>
<gene>
    <name evidence="4" type="ORF">C5745_07555</name>
</gene>
<dbReference type="OrthoDB" id="9786826at2"/>
<dbReference type="PANTHER" id="PTHR22976:SF2">
    <property type="entry name" value="BIOTIN SYNTHASE, MITOCHONDRIAL"/>
    <property type="match status" value="1"/>
</dbReference>
<keyword evidence="5" id="KW-1185">Reference proteome</keyword>
<evidence type="ECO:0000313" key="4">
    <source>
        <dbReference type="EMBL" id="PRD47995.1"/>
    </source>
</evidence>
<dbReference type="InterPro" id="IPR010722">
    <property type="entry name" value="BATS_dom"/>
</dbReference>
<keyword evidence="2" id="KW-0408">Iron</keyword>
<dbReference type="AlphaFoldDB" id="A0A2S9J5D9"/>
<dbReference type="InterPro" id="IPR002684">
    <property type="entry name" value="Biotin_synth/BioAB"/>
</dbReference>